<comment type="caution">
    <text evidence="4">The sequence shown here is derived from an EMBL/GenBank/DDBJ whole genome shotgun (WGS) entry which is preliminary data.</text>
</comment>
<feature type="domain" description="GST C-terminal" evidence="3">
    <location>
        <begin position="111"/>
        <end position="261"/>
    </location>
</feature>
<dbReference type="SFLD" id="SFLDS00019">
    <property type="entry name" value="Glutathione_Transferase_(cytos"/>
    <property type="match status" value="1"/>
</dbReference>
<dbReference type="PANTHER" id="PTHR44051:SF9">
    <property type="entry name" value="GLUTATHIONE S-TRANSFERASE 1"/>
    <property type="match status" value="1"/>
</dbReference>
<feature type="domain" description="GST N-terminal" evidence="2">
    <location>
        <begin position="5"/>
        <end position="93"/>
    </location>
</feature>
<dbReference type="InterPro" id="IPR004045">
    <property type="entry name" value="Glutathione_S-Trfase_N"/>
</dbReference>
<dbReference type="InterPro" id="IPR040079">
    <property type="entry name" value="Glutathione_S-Trfase"/>
</dbReference>
<dbReference type="InterPro" id="IPR036249">
    <property type="entry name" value="Thioredoxin-like_sf"/>
</dbReference>
<keyword evidence="5" id="KW-1185">Reference proteome</keyword>
<dbReference type="PANTHER" id="PTHR44051">
    <property type="entry name" value="GLUTATHIONE S-TRANSFERASE-RELATED"/>
    <property type="match status" value="1"/>
</dbReference>
<name>A0ABR3XIG2_9PEZI</name>
<dbReference type="PROSITE" id="PS50404">
    <property type="entry name" value="GST_NTER"/>
    <property type="match status" value="1"/>
</dbReference>
<dbReference type="EMBL" id="JAZHXJ010000086">
    <property type="protein sequence ID" value="KAL1875747.1"/>
    <property type="molecule type" value="Genomic_DNA"/>
</dbReference>
<evidence type="ECO:0000259" key="2">
    <source>
        <dbReference type="PROSITE" id="PS50404"/>
    </source>
</evidence>
<dbReference type="Proteomes" id="UP001586593">
    <property type="component" value="Unassembled WGS sequence"/>
</dbReference>
<accession>A0ABR3XIG2</accession>
<dbReference type="CDD" id="cd03046">
    <property type="entry name" value="GST_N_GTT1_like"/>
    <property type="match status" value="1"/>
</dbReference>
<dbReference type="Pfam" id="PF14497">
    <property type="entry name" value="GST_C_3"/>
    <property type="match status" value="1"/>
</dbReference>
<dbReference type="Gene3D" id="1.20.1050.10">
    <property type="match status" value="1"/>
</dbReference>
<evidence type="ECO:0000259" key="3">
    <source>
        <dbReference type="PROSITE" id="PS50405"/>
    </source>
</evidence>
<dbReference type="InterPro" id="IPR004046">
    <property type="entry name" value="GST_C"/>
</dbReference>
<comment type="similarity">
    <text evidence="1">Belongs to the GST superfamily.</text>
</comment>
<gene>
    <name evidence="4" type="ORF">VTK73DRAFT_9808</name>
</gene>
<dbReference type="Pfam" id="PF13409">
    <property type="entry name" value="GST_N_2"/>
    <property type="match status" value="1"/>
</dbReference>
<evidence type="ECO:0000313" key="4">
    <source>
        <dbReference type="EMBL" id="KAL1875747.1"/>
    </source>
</evidence>
<reference evidence="4 5" key="1">
    <citation type="journal article" date="2024" name="Commun. Biol.">
        <title>Comparative genomic analysis of thermophilic fungi reveals convergent evolutionary adaptations and gene losses.</title>
        <authorList>
            <person name="Steindorff A.S."/>
            <person name="Aguilar-Pontes M.V."/>
            <person name="Robinson A.J."/>
            <person name="Andreopoulos B."/>
            <person name="LaButti K."/>
            <person name="Kuo A."/>
            <person name="Mondo S."/>
            <person name="Riley R."/>
            <person name="Otillar R."/>
            <person name="Haridas S."/>
            <person name="Lipzen A."/>
            <person name="Grimwood J."/>
            <person name="Schmutz J."/>
            <person name="Clum A."/>
            <person name="Reid I.D."/>
            <person name="Moisan M.C."/>
            <person name="Butler G."/>
            <person name="Nguyen T.T.M."/>
            <person name="Dewar K."/>
            <person name="Conant G."/>
            <person name="Drula E."/>
            <person name="Henrissat B."/>
            <person name="Hansel C."/>
            <person name="Singer S."/>
            <person name="Hutchinson M.I."/>
            <person name="de Vries R.P."/>
            <person name="Natvig D.O."/>
            <person name="Powell A.J."/>
            <person name="Tsang A."/>
            <person name="Grigoriev I.V."/>
        </authorList>
    </citation>
    <scope>NUCLEOTIDE SEQUENCE [LARGE SCALE GENOMIC DNA]</scope>
    <source>
        <strain evidence="4 5">ATCC 24622</strain>
    </source>
</reference>
<organism evidence="4 5">
    <name type="scientific">Phialemonium thermophilum</name>
    <dbReference type="NCBI Taxonomy" id="223376"/>
    <lineage>
        <taxon>Eukaryota</taxon>
        <taxon>Fungi</taxon>
        <taxon>Dikarya</taxon>
        <taxon>Ascomycota</taxon>
        <taxon>Pezizomycotina</taxon>
        <taxon>Sordariomycetes</taxon>
        <taxon>Sordariomycetidae</taxon>
        <taxon>Cephalothecales</taxon>
        <taxon>Cephalothecaceae</taxon>
        <taxon>Phialemonium</taxon>
    </lineage>
</organism>
<dbReference type="InterPro" id="IPR036282">
    <property type="entry name" value="Glutathione-S-Trfase_C_sf"/>
</dbReference>
<dbReference type="SUPFAM" id="SSF47616">
    <property type="entry name" value="GST C-terminal domain-like"/>
    <property type="match status" value="1"/>
</dbReference>
<dbReference type="SUPFAM" id="SSF52833">
    <property type="entry name" value="Thioredoxin-like"/>
    <property type="match status" value="1"/>
</dbReference>
<evidence type="ECO:0008006" key="6">
    <source>
        <dbReference type="Google" id="ProtNLM"/>
    </source>
</evidence>
<dbReference type="Gene3D" id="3.40.30.10">
    <property type="entry name" value="Glutaredoxin"/>
    <property type="match status" value="1"/>
</dbReference>
<sequence length="265" mass="29786">MASEQAKVKLHWLNGSRAQGILFLFEQLQIPYELEIYHRNKDKLAPPELTKVHPLGKAPVVTITPESSDADPIVLAETPFIVQYFSEHFPSGESLVPKRWKEGREGQVGGETAEWMRYQYIMYYAEGSFMAQLVLYVFLSALKGDAIPFFIRPISKLIANQIISMFSFPTLKKHFTMLESYLATPPSDGAYLCGPKLTGADIVLAFPLISGLNGAFDNIGQWEKGSFAATFPRLHAYMERLEKEPAWTRSAQKIRDIEGSFSVSA</sequence>
<evidence type="ECO:0000313" key="5">
    <source>
        <dbReference type="Proteomes" id="UP001586593"/>
    </source>
</evidence>
<dbReference type="PROSITE" id="PS50405">
    <property type="entry name" value="GST_CTER"/>
    <property type="match status" value="1"/>
</dbReference>
<dbReference type="InterPro" id="IPR010987">
    <property type="entry name" value="Glutathione-S-Trfase_C-like"/>
</dbReference>
<proteinExistence type="inferred from homology"/>
<protein>
    <recommendedName>
        <fullName evidence="6">Glutathione S-transferase</fullName>
    </recommendedName>
</protein>
<evidence type="ECO:0000256" key="1">
    <source>
        <dbReference type="ARBA" id="ARBA00007409"/>
    </source>
</evidence>